<keyword evidence="3" id="KW-0418">Kinase</keyword>
<dbReference type="Pfam" id="PF00294">
    <property type="entry name" value="PfkB"/>
    <property type="match status" value="1"/>
</dbReference>
<dbReference type="AlphaFoldDB" id="A0A7J5AZF6"/>
<evidence type="ECO:0000313" key="3">
    <source>
        <dbReference type="EMBL" id="KAB1636950.1"/>
    </source>
</evidence>
<comment type="caution">
    <text evidence="3">The sequence shown here is derived from an EMBL/GenBank/DDBJ whole genome shotgun (WGS) entry which is preliminary data.</text>
</comment>
<dbReference type="InterPro" id="IPR029056">
    <property type="entry name" value="Ribokinase-like"/>
</dbReference>
<reference evidence="3 4" key="1">
    <citation type="submission" date="2019-09" db="EMBL/GenBank/DDBJ databases">
        <title>Phylogeny of genus Pseudoclavibacter and closely related genus.</title>
        <authorList>
            <person name="Li Y."/>
        </authorList>
    </citation>
    <scope>NUCLEOTIDE SEQUENCE [LARGE SCALE GENOMIC DNA]</scope>
    <source>
        <strain evidence="3 4">THG-MD12</strain>
    </source>
</reference>
<feature type="region of interest" description="Disordered" evidence="1">
    <location>
        <begin position="367"/>
        <end position="387"/>
    </location>
</feature>
<dbReference type="InterPro" id="IPR011611">
    <property type="entry name" value="PfkB_dom"/>
</dbReference>
<proteinExistence type="predicted"/>
<evidence type="ECO:0000313" key="4">
    <source>
        <dbReference type="Proteomes" id="UP000490386"/>
    </source>
</evidence>
<dbReference type="EMBL" id="WBJX01000005">
    <property type="protein sequence ID" value="KAB1636950.1"/>
    <property type="molecule type" value="Genomic_DNA"/>
</dbReference>
<dbReference type="PANTHER" id="PTHR42774:SF3">
    <property type="entry name" value="KETOHEXOKINASE"/>
    <property type="match status" value="1"/>
</dbReference>
<sequence>MSPPIQAPAPFQAPQAGATADARFDVVLAGSVFFDIVFTDLHGVPSAGTEVWADGMGSTPGGIANLAVAASRLGLTTSLASVFGDDVYGRWCWELLEEHEGIDLSRSRRFENWHTAVTVSVAQHGDRSMITHGHPSPISSDALLSDGISSRTALTELGVMSSLEQEPWWLRAAGQGTRIFADVGWDDTGAWDPAVLEPLSSCYAFLPNEREAVEYTRTESPLAAARALAAHVPFVVVTCGKDGAIGIDSATGEEVRVPAVPVRAYDATGAGDVFGASFVLGTLRDWPLEQRLTFSALCSALAVQQFGGSLAAPGWGDIADWWEATRASGDADLIRRYGFLQDVLPPERAGAVRRAEATFRLIDHFPPGRHTISGAQGAAPRDERPAG</sequence>
<dbReference type="PANTHER" id="PTHR42774">
    <property type="entry name" value="PHOSPHOTRANSFERASE SYSTEM TRANSPORT PROTEIN"/>
    <property type="match status" value="1"/>
</dbReference>
<feature type="domain" description="Carbohydrate kinase PfkB" evidence="2">
    <location>
        <begin position="33"/>
        <end position="310"/>
    </location>
</feature>
<evidence type="ECO:0000259" key="2">
    <source>
        <dbReference type="Pfam" id="PF00294"/>
    </source>
</evidence>
<keyword evidence="4" id="KW-1185">Reference proteome</keyword>
<evidence type="ECO:0000256" key="1">
    <source>
        <dbReference type="SAM" id="MobiDB-lite"/>
    </source>
</evidence>
<dbReference type="SUPFAM" id="SSF53613">
    <property type="entry name" value="Ribokinase-like"/>
    <property type="match status" value="1"/>
</dbReference>
<name>A0A7J5AZF6_9MICO</name>
<dbReference type="Proteomes" id="UP000490386">
    <property type="component" value="Unassembled WGS sequence"/>
</dbReference>
<gene>
    <name evidence="3" type="ORF">F8O03_14920</name>
</gene>
<protein>
    <submittedName>
        <fullName evidence="3">Carbohydrate kinase family protein</fullName>
    </submittedName>
</protein>
<dbReference type="OrthoDB" id="9813569at2"/>
<organism evidence="3 4">
    <name type="scientific">Pseudoclavibacter terrae</name>
    <dbReference type="NCBI Taxonomy" id="1530195"/>
    <lineage>
        <taxon>Bacteria</taxon>
        <taxon>Bacillati</taxon>
        <taxon>Actinomycetota</taxon>
        <taxon>Actinomycetes</taxon>
        <taxon>Micrococcales</taxon>
        <taxon>Microbacteriaceae</taxon>
        <taxon>Pseudoclavibacter</taxon>
    </lineage>
</organism>
<dbReference type="Gene3D" id="3.40.1190.20">
    <property type="match status" value="1"/>
</dbReference>
<accession>A0A7J5AZF6</accession>
<dbReference type="GO" id="GO:0016301">
    <property type="term" value="F:kinase activity"/>
    <property type="evidence" value="ECO:0007669"/>
    <property type="project" value="UniProtKB-KW"/>
</dbReference>
<keyword evidence="3" id="KW-0808">Transferase</keyword>
<dbReference type="InterPro" id="IPR052562">
    <property type="entry name" value="Ketohexokinase-related"/>
</dbReference>